<gene>
    <name evidence="3" type="ORF">TCM_020569</name>
</gene>
<protein>
    <submittedName>
        <fullName evidence="3">Alpha/beta-Hydrolases superfamily protein</fullName>
    </submittedName>
</protein>
<accession>A0A061EKQ6</accession>
<dbReference type="InterPro" id="IPR029058">
    <property type="entry name" value="AB_hydrolase_fold"/>
</dbReference>
<dbReference type="InterPro" id="IPR050466">
    <property type="entry name" value="Carboxylest/Gibb_receptor"/>
</dbReference>
<dbReference type="SUPFAM" id="SSF53474">
    <property type="entry name" value="alpha/beta-Hydrolases"/>
    <property type="match status" value="1"/>
</dbReference>
<evidence type="ECO:0000313" key="4">
    <source>
        <dbReference type="Proteomes" id="UP000026915"/>
    </source>
</evidence>
<dbReference type="EMBL" id="CM001882">
    <property type="protein sequence ID" value="EOY05610.1"/>
    <property type="molecule type" value="Genomic_DNA"/>
</dbReference>
<dbReference type="STRING" id="3641.A0A061EKQ6"/>
<dbReference type="Proteomes" id="UP000026915">
    <property type="component" value="Chromosome 4"/>
</dbReference>
<organism evidence="3 4">
    <name type="scientific">Theobroma cacao</name>
    <name type="common">Cacao</name>
    <name type="synonym">Cocoa</name>
    <dbReference type="NCBI Taxonomy" id="3641"/>
    <lineage>
        <taxon>Eukaryota</taxon>
        <taxon>Viridiplantae</taxon>
        <taxon>Streptophyta</taxon>
        <taxon>Embryophyta</taxon>
        <taxon>Tracheophyta</taxon>
        <taxon>Spermatophyta</taxon>
        <taxon>Magnoliopsida</taxon>
        <taxon>eudicotyledons</taxon>
        <taxon>Gunneridae</taxon>
        <taxon>Pentapetalae</taxon>
        <taxon>rosids</taxon>
        <taxon>malvids</taxon>
        <taxon>Malvales</taxon>
        <taxon>Malvaceae</taxon>
        <taxon>Byttnerioideae</taxon>
        <taxon>Theobroma</taxon>
    </lineage>
</organism>
<reference evidence="3 4" key="1">
    <citation type="journal article" date="2013" name="Genome Biol.">
        <title>The genome sequence of the most widely cultivated cacao type and its use to identify candidate genes regulating pod color.</title>
        <authorList>
            <person name="Motamayor J.C."/>
            <person name="Mockaitis K."/>
            <person name="Schmutz J."/>
            <person name="Haiminen N."/>
            <person name="Iii D.L."/>
            <person name="Cornejo O."/>
            <person name="Findley S.D."/>
            <person name="Zheng P."/>
            <person name="Utro F."/>
            <person name="Royaert S."/>
            <person name="Saski C."/>
            <person name="Jenkins J."/>
            <person name="Podicheti R."/>
            <person name="Zhao M."/>
            <person name="Scheffler B.E."/>
            <person name="Stack J.C."/>
            <person name="Feltus F.A."/>
            <person name="Mustiga G.M."/>
            <person name="Amores F."/>
            <person name="Phillips W."/>
            <person name="Marelli J.P."/>
            <person name="May G.D."/>
            <person name="Shapiro H."/>
            <person name="Ma J."/>
            <person name="Bustamante C.D."/>
            <person name="Schnell R.J."/>
            <person name="Main D."/>
            <person name="Gilbert D."/>
            <person name="Parida L."/>
            <person name="Kuhn D.N."/>
        </authorList>
    </citation>
    <scope>NUCLEOTIDE SEQUENCE [LARGE SCALE GENOMIC DNA]</scope>
    <source>
        <strain evidence="4">cv. Matina 1-6</strain>
    </source>
</reference>
<dbReference type="PANTHER" id="PTHR23024">
    <property type="entry name" value="ARYLACETAMIDE DEACETYLASE"/>
    <property type="match status" value="1"/>
</dbReference>
<dbReference type="Gene3D" id="3.40.50.1820">
    <property type="entry name" value="alpha/beta hydrolase"/>
    <property type="match status" value="2"/>
</dbReference>
<name>A0A061EKQ6_THECC</name>
<comment type="similarity">
    <text evidence="1">Belongs to the 'GDXG' lipolytic enzyme family.</text>
</comment>
<dbReference type="GO" id="GO:0016787">
    <property type="term" value="F:hydrolase activity"/>
    <property type="evidence" value="ECO:0007669"/>
    <property type="project" value="InterPro"/>
</dbReference>
<sequence>MMMKNILQPRFGSHWWGIDNVMINPVGPGEPSLAGFGCSKLLVCVAEKDLLRIIRGIWYCEAIKERGWEGEDHAFHVKAGNLLPITCEWQAPSDLNRHSQNPPLVLGKFYWLLIERYQLISSLTFFLYRNFLSWPRIDHYSSSFLQRTSPQISLSLPFSTPQMDSTAKEVVKELPGLIKLYKDGSVERLFGSPYVPPSPEPDPETGVSSKDITISDNPLISARLYLPKLTQPHEKLPILVYFHAGGFCLESAFSFFDLRYLNALVSEARVVAVSVEYRLAPEHPLPAAYEDCWAALQWVASHSLDNEIKKDSWLLNHGDFDRIFIGGDSAGGNIVHNIALQAGAEGLKGRVKLLGAFLSHPYFWGSESSTDHDKSMPTLVWEFVYPSAPGGIDNALINPLGPGKPSLAGLGCSRLLVCVAEKDQLRDFGVLYYDAVKESGWQGEIELFEVKGEDHAFHILDFGKENSKIMIKRLASFLAVS</sequence>
<dbReference type="Gramene" id="EOY05610">
    <property type="protein sequence ID" value="EOY05610"/>
    <property type="gene ID" value="TCM_020569"/>
</dbReference>
<dbReference type="Pfam" id="PF07859">
    <property type="entry name" value="Abhydrolase_3"/>
    <property type="match status" value="1"/>
</dbReference>
<dbReference type="HOGENOM" id="CLU_012494_22_0_1"/>
<dbReference type="PANTHER" id="PTHR23024:SF551">
    <property type="entry name" value="2-HYDROXYISOFLAVANONE DEHYDRATASE-LIKE"/>
    <property type="match status" value="1"/>
</dbReference>
<dbReference type="InterPro" id="IPR013094">
    <property type="entry name" value="AB_hydrolase_3"/>
</dbReference>
<dbReference type="InParanoid" id="A0A061EKQ6"/>
<dbReference type="AlphaFoldDB" id="A0A061EKQ6"/>
<proteinExistence type="inferred from homology"/>
<evidence type="ECO:0000256" key="1">
    <source>
        <dbReference type="ARBA" id="ARBA00010515"/>
    </source>
</evidence>
<evidence type="ECO:0000259" key="2">
    <source>
        <dbReference type="Pfam" id="PF07859"/>
    </source>
</evidence>
<keyword evidence="4" id="KW-1185">Reference proteome</keyword>
<feature type="domain" description="Alpha/beta hydrolase fold-3" evidence="2">
    <location>
        <begin position="239"/>
        <end position="458"/>
    </location>
</feature>
<dbReference type="eggNOG" id="KOG1515">
    <property type="taxonomic scope" value="Eukaryota"/>
</dbReference>
<evidence type="ECO:0000313" key="3">
    <source>
        <dbReference type="EMBL" id="EOY05610.1"/>
    </source>
</evidence>
<dbReference type="OMA" id="GFPFIRI"/>